<keyword evidence="6 8" id="KW-0811">Translocation</keyword>
<keyword evidence="8" id="KW-1003">Cell membrane</keyword>
<gene>
    <name evidence="8" type="primary">secE</name>
    <name evidence="9" type="ORF">SAMN05421847_1885</name>
</gene>
<dbReference type="HAMAP" id="MF_00422">
    <property type="entry name" value="SecE"/>
    <property type="match status" value="1"/>
</dbReference>
<reference evidence="10" key="1">
    <citation type="submission" date="2016-10" db="EMBL/GenBank/DDBJ databases">
        <authorList>
            <person name="Varghese N."/>
            <person name="Submissions S."/>
        </authorList>
    </citation>
    <scope>NUCLEOTIDE SEQUENCE [LARGE SCALE GENOMIC DNA]</scope>
    <source>
        <strain evidence="10">DSM 21580</strain>
    </source>
</reference>
<evidence type="ECO:0000313" key="10">
    <source>
        <dbReference type="Proteomes" id="UP000236738"/>
    </source>
</evidence>
<dbReference type="InterPro" id="IPR038379">
    <property type="entry name" value="SecE_sf"/>
</dbReference>
<evidence type="ECO:0000256" key="5">
    <source>
        <dbReference type="ARBA" id="ARBA00022989"/>
    </source>
</evidence>
<evidence type="ECO:0000256" key="8">
    <source>
        <dbReference type="HAMAP-Rule" id="MF_00422"/>
    </source>
</evidence>
<dbReference type="EMBL" id="FNUS01000004">
    <property type="protein sequence ID" value="SEG28215.1"/>
    <property type="molecule type" value="Genomic_DNA"/>
</dbReference>
<dbReference type="Gene3D" id="1.20.5.1030">
    <property type="entry name" value="Preprotein translocase secy subunit"/>
    <property type="match status" value="1"/>
</dbReference>
<keyword evidence="5 8" id="KW-1133">Transmembrane helix</keyword>
<sequence length="75" mass="8263">MPVQNIIMSSLIDFIKGSYTEFTTKVEWPKWAELQSSTVVVAVTSVLLALFTFAVDTGFSTIIKNAVGSLINMFN</sequence>
<evidence type="ECO:0000256" key="6">
    <source>
        <dbReference type="ARBA" id="ARBA00023010"/>
    </source>
</evidence>
<protein>
    <recommendedName>
        <fullName evidence="8">Protein translocase subunit SecE</fullName>
    </recommendedName>
</protein>
<keyword evidence="2 8" id="KW-0813">Transport</keyword>
<dbReference type="Proteomes" id="UP000236738">
    <property type="component" value="Unassembled WGS sequence"/>
</dbReference>
<comment type="similarity">
    <text evidence="8">Belongs to the SecE/SEC61-gamma family.</text>
</comment>
<dbReference type="InterPro" id="IPR001901">
    <property type="entry name" value="Translocase_SecE/Sec61-g"/>
</dbReference>
<dbReference type="GO" id="GO:0043952">
    <property type="term" value="P:protein transport by the Sec complex"/>
    <property type="evidence" value="ECO:0007669"/>
    <property type="project" value="UniProtKB-UniRule"/>
</dbReference>
<dbReference type="Pfam" id="PF00584">
    <property type="entry name" value="SecE"/>
    <property type="match status" value="1"/>
</dbReference>
<keyword evidence="4 8" id="KW-0653">Protein transport</keyword>
<evidence type="ECO:0000313" key="9">
    <source>
        <dbReference type="EMBL" id="SEG28215.1"/>
    </source>
</evidence>
<comment type="subcellular location">
    <subcellularLocation>
        <location evidence="8">Cell membrane</location>
        <topology evidence="8">Single-pass membrane protein</topology>
    </subcellularLocation>
    <subcellularLocation>
        <location evidence="1">Membrane</location>
    </subcellularLocation>
</comment>
<evidence type="ECO:0000256" key="2">
    <source>
        <dbReference type="ARBA" id="ARBA00022448"/>
    </source>
</evidence>
<organism evidence="9 10">
    <name type="scientific">Halpernia humi</name>
    <dbReference type="NCBI Taxonomy" id="493375"/>
    <lineage>
        <taxon>Bacteria</taxon>
        <taxon>Pseudomonadati</taxon>
        <taxon>Bacteroidota</taxon>
        <taxon>Flavobacteriia</taxon>
        <taxon>Flavobacteriales</taxon>
        <taxon>Weeksellaceae</taxon>
        <taxon>Chryseobacterium group</taxon>
        <taxon>Halpernia</taxon>
    </lineage>
</organism>
<evidence type="ECO:0000256" key="1">
    <source>
        <dbReference type="ARBA" id="ARBA00004370"/>
    </source>
</evidence>
<keyword evidence="3 8" id="KW-0812">Transmembrane</keyword>
<evidence type="ECO:0000256" key="4">
    <source>
        <dbReference type="ARBA" id="ARBA00022927"/>
    </source>
</evidence>
<evidence type="ECO:0000256" key="7">
    <source>
        <dbReference type="ARBA" id="ARBA00023136"/>
    </source>
</evidence>
<dbReference type="GO" id="GO:0005886">
    <property type="term" value="C:plasma membrane"/>
    <property type="evidence" value="ECO:0007669"/>
    <property type="project" value="UniProtKB-SubCell"/>
</dbReference>
<evidence type="ECO:0000256" key="3">
    <source>
        <dbReference type="ARBA" id="ARBA00022692"/>
    </source>
</evidence>
<dbReference type="AlphaFoldDB" id="A0A1H5YXP6"/>
<comment type="function">
    <text evidence="8">Essential subunit of the Sec protein translocation channel SecYEG. Clamps together the 2 halves of SecY. May contact the channel plug during translocation.</text>
</comment>
<dbReference type="GO" id="GO:0006605">
    <property type="term" value="P:protein targeting"/>
    <property type="evidence" value="ECO:0007669"/>
    <property type="project" value="UniProtKB-UniRule"/>
</dbReference>
<feature type="transmembrane region" description="Helical" evidence="8">
    <location>
        <begin position="34"/>
        <end position="55"/>
    </location>
</feature>
<dbReference type="InterPro" id="IPR005807">
    <property type="entry name" value="SecE_bac"/>
</dbReference>
<dbReference type="GO" id="GO:0008320">
    <property type="term" value="F:protein transmembrane transporter activity"/>
    <property type="evidence" value="ECO:0007669"/>
    <property type="project" value="UniProtKB-UniRule"/>
</dbReference>
<keyword evidence="10" id="KW-1185">Reference proteome</keyword>
<dbReference type="GO" id="GO:0065002">
    <property type="term" value="P:intracellular protein transmembrane transport"/>
    <property type="evidence" value="ECO:0007669"/>
    <property type="project" value="UniProtKB-UniRule"/>
</dbReference>
<accession>A0A1H5YXP6</accession>
<comment type="subunit">
    <text evidence="8">Component of the Sec protein translocase complex. Heterotrimer consisting of SecY, SecE and SecG subunits. The heterotrimers can form oligomers, although 1 heterotrimer is thought to be able to translocate proteins. Interacts with the ribosome. Interacts with SecDF, and other proteins may be involved. Interacts with SecA.</text>
</comment>
<name>A0A1H5YXP6_9FLAO</name>
<proteinExistence type="inferred from homology"/>
<dbReference type="NCBIfam" id="TIGR00964">
    <property type="entry name" value="secE_bact"/>
    <property type="match status" value="1"/>
</dbReference>
<keyword evidence="7 8" id="KW-0472">Membrane</keyword>
<dbReference type="GO" id="GO:0009306">
    <property type="term" value="P:protein secretion"/>
    <property type="evidence" value="ECO:0007669"/>
    <property type="project" value="UniProtKB-UniRule"/>
</dbReference>